<proteinExistence type="predicted"/>
<gene>
    <name evidence="8" type="ORF">BCR36DRAFT_319760</name>
</gene>
<evidence type="ECO:0000256" key="5">
    <source>
        <dbReference type="SAM" id="MobiDB-lite"/>
    </source>
</evidence>
<dbReference type="GO" id="GO:0006506">
    <property type="term" value="P:GPI anchor biosynthetic process"/>
    <property type="evidence" value="ECO:0007669"/>
    <property type="project" value="TreeGrafter"/>
</dbReference>
<dbReference type="EMBL" id="MCFH01000007">
    <property type="protein sequence ID" value="ORX56464.1"/>
    <property type="molecule type" value="Genomic_DNA"/>
</dbReference>
<dbReference type="Proteomes" id="UP000193719">
    <property type="component" value="Unassembled WGS sequence"/>
</dbReference>
<evidence type="ECO:0000259" key="7">
    <source>
        <dbReference type="Pfam" id="PF08510"/>
    </source>
</evidence>
<keyword evidence="2 6" id="KW-0812">Transmembrane</keyword>
<dbReference type="STRING" id="1754191.A0A1Y1VHM6"/>
<dbReference type="GO" id="GO:0016020">
    <property type="term" value="C:membrane"/>
    <property type="evidence" value="ECO:0007669"/>
    <property type="project" value="UniProtKB-SubCell"/>
</dbReference>
<feature type="transmembrane region" description="Helical" evidence="6">
    <location>
        <begin position="144"/>
        <end position="168"/>
    </location>
</feature>
<feature type="domain" description="PIG-P" evidence="7">
    <location>
        <begin position="101"/>
        <end position="217"/>
    </location>
</feature>
<comment type="caution">
    <text evidence="8">The sequence shown here is derived from an EMBL/GenBank/DDBJ whole genome shotgun (WGS) entry which is preliminary data.</text>
</comment>
<evidence type="ECO:0000256" key="6">
    <source>
        <dbReference type="SAM" id="Phobius"/>
    </source>
</evidence>
<evidence type="ECO:0000313" key="8">
    <source>
        <dbReference type="EMBL" id="ORX56464.1"/>
    </source>
</evidence>
<feature type="transmembrane region" description="Helical" evidence="6">
    <location>
        <begin position="103"/>
        <end position="124"/>
    </location>
</feature>
<dbReference type="InterPro" id="IPR013717">
    <property type="entry name" value="PIG-P"/>
</dbReference>
<protein>
    <submittedName>
        <fullName evidence="8">PIG-P-domain-containing protein</fullName>
    </submittedName>
</protein>
<evidence type="ECO:0000313" key="9">
    <source>
        <dbReference type="Proteomes" id="UP000193719"/>
    </source>
</evidence>
<keyword evidence="4 6" id="KW-0472">Membrane</keyword>
<evidence type="ECO:0000256" key="4">
    <source>
        <dbReference type="ARBA" id="ARBA00023136"/>
    </source>
</evidence>
<comment type="subcellular location">
    <subcellularLocation>
        <location evidence="1">Membrane</location>
        <topology evidence="1">Multi-pass membrane protein</topology>
    </subcellularLocation>
</comment>
<organism evidence="8 9">
    <name type="scientific">Piromyces finnis</name>
    <dbReference type="NCBI Taxonomy" id="1754191"/>
    <lineage>
        <taxon>Eukaryota</taxon>
        <taxon>Fungi</taxon>
        <taxon>Fungi incertae sedis</taxon>
        <taxon>Chytridiomycota</taxon>
        <taxon>Chytridiomycota incertae sedis</taxon>
        <taxon>Neocallimastigomycetes</taxon>
        <taxon>Neocallimastigales</taxon>
        <taxon>Neocallimastigaceae</taxon>
        <taxon>Piromyces</taxon>
    </lineage>
</organism>
<feature type="region of interest" description="Disordered" evidence="5">
    <location>
        <begin position="54"/>
        <end position="73"/>
    </location>
</feature>
<dbReference type="PANTHER" id="PTHR46346:SF1">
    <property type="entry name" value="PHOSPHATIDYLINOSITOL N-ACETYLGLUCOSAMINYLTRANSFERASE SUBUNIT P"/>
    <property type="match status" value="1"/>
</dbReference>
<sequence length="234" mass="27156">MNSNNEKKKISNYRIHNASQKDFFSSTYNAHNQINNNRFDNSLSYSNNNLIYNNNNSNNNSNNNNNINFNENNTLSGNNNINNSYQSSLHNKVFNHSKPVYEFYGYAFYLVSFLGMGIWLFWAFSSESFSKKIGFTYYPKKHWAIAIPNYIVISILFCVAIFLCYNFIHTPSFDSLNTVTDKHSNLMKNVKYTRLEEDNDIPDLQDIPISITNAYLYSDLFNSSSEPYSSYSTS</sequence>
<evidence type="ECO:0000256" key="2">
    <source>
        <dbReference type="ARBA" id="ARBA00022692"/>
    </source>
</evidence>
<dbReference type="AlphaFoldDB" id="A0A1Y1VHM6"/>
<reference evidence="8 9" key="2">
    <citation type="submission" date="2016-08" db="EMBL/GenBank/DDBJ databases">
        <title>Pervasive Adenine N6-methylation of Active Genes in Fungi.</title>
        <authorList>
            <consortium name="DOE Joint Genome Institute"/>
            <person name="Mondo S.J."/>
            <person name="Dannebaum R.O."/>
            <person name="Kuo R.C."/>
            <person name="Labutti K."/>
            <person name="Haridas S."/>
            <person name="Kuo A."/>
            <person name="Salamov A."/>
            <person name="Ahrendt S.R."/>
            <person name="Lipzen A."/>
            <person name="Sullivan W."/>
            <person name="Andreopoulos W.B."/>
            <person name="Clum A."/>
            <person name="Lindquist E."/>
            <person name="Daum C."/>
            <person name="Ramamoorthy G.K."/>
            <person name="Gryganskyi A."/>
            <person name="Culley D."/>
            <person name="Magnuson J.K."/>
            <person name="James T.Y."/>
            <person name="O'Malley M.A."/>
            <person name="Stajich J.E."/>
            <person name="Spatafora J.W."/>
            <person name="Visel A."/>
            <person name="Grigoriev I.V."/>
        </authorList>
    </citation>
    <scope>NUCLEOTIDE SEQUENCE [LARGE SCALE GENOMIC DNA]</scope>
    <source>
        <strain evidence="9">finn</strain>
    </source>
</reference>
<dbReference type="InterPro" id="IPR052263">
    <property type="entry name" value="GPI_Anchor_Biosynth"/>
</dbReference>
<evidence type="ECO:0000256" key="1">
    <source>
        <dbReference type="ARBA" id="ARBA00004141"/>
    </source>
</evidence>
<name>A0A1Y1VHM6_9FUNG</name>
<dbReference type="Pfam" id="PF08510">
    <property type="entry name" value="PIG-P"/>
    <property type="match status" value="1"/>
</dbReference>
<keyword evidence="9" id="KW-1185">Reference proteome</keyword>
<dbReference type="OrthoDB" id="690928at2759"/>
<accession>A0A1Y1VHM6</accession>
<evidence type="ECO:0000256" key="3">
    <source>
        <dbReference type="ARBA" id="ARBA00022989"/>
    </source>
</evidence>
<dbReference type="PANTHER" id="PTHR46346">
    <property type="entry name" value="PHOSPHATIDYLINOSITOL N-ACETYLGLUCOSAMINYLTRANSFERASE SUBUNIT P"/>
    <property type="match status" value="1"/>
</dbReference>
<keyword evidence="3 6" id="KW-1133">Transmembrane helix</keyword>
<reference evidence="8 9" key="1">
    <citation type="submission" date="2016-08" db="EMBL/GenBank/DDBJ databases">
        <title>Genomes of anaerobic fungi encode conserved fungal cellulosomes for biomass hydrolysis.</title>
        <authorList>
            <consortium name="DOE Joint Genome Institute"/>
            <person name="Haitjema C.H."/>
            <person name="Gilmore S.P."/>
            <person name="Henske J.K."/>
            <person name="Solomon K.V."/>
            <person name="De Groot R."/>
            <person name="Kuo A."/>
            <person name="Mondo S.J."/>
            <person name="Salamov A.A."/>
            <person name="Labutti K."/>
            <person name="Zhao Z."/>
            <person name="Chiniquy J."/>
            <person name="Barry K."/>
            <person name="Brewer H.M."/>
            <person name="Purvine S.O."/>
            <person name="Wright A.T."/>
            <person name="Boxma B."/>
            <person name="Van Alen T."/>
            <person name="Hackstein J.H."/>
            <person name="Baker S.E."/>
            <person name="Grigoriev I.V."/>
            <person name="O'Malley M.A."/>
        </authorList>
    </citation>
    <scope>NUCLEOTIDE SEQUENCE [LARGE SCALE GENOMIC DNA]</scope>
    <source>
        <strain evidence="9">finn</strain>
    </source>
</reference>
<dbReference type="GO" id="GO:0005783">
    <property type="term" value="C:endoplasmic reticulum"/>
    <property type="evidence" value="ECO:0007669"/>
    <property type="project" value="TreeGrafter"/>
</dbReference>